<gene>
    <name evidence="1" type="ORF">HCU01_01320</name>
    <name evidence="2" type="ORF">SAMN05660971_00717</name>
</gene>
<keyword evidence="4" id="KW-1185">Reference proteome</keyword>
<dbReference type="STRING" id="44933.SAMN05660971_00717"/>
<evidence type="ECO:0000313" key="1">
    <source>
        <dbReference type="EMBL" id="GEN22183.1"/>
    </source>
</evidence>
<reference evidence="2 3" key="1">
    <citation type="submission" date="2016-11" db="EMBL/GenBank/DDBJ databases">
        <authorList>
            <person name="Jaros S."/>
            <person name="Januszkiewicz K."/>
            <person name="Wedrychowicz H."/>
        </authorList>
    </citation>
    <scope>NUCLEOTIDE SEQUENCE [LARGE SCALE GENOMIC DNA]</scope>
    <source>
        <strain evidence="2 3">DSM 4740</strain>
    </source>
</reference>
<dbReference type="RefSeq" id="WP_073433599.1">
    <property type="nucleotide sequence ID" value="NZ_BJXU01000004.1"/>
</dbReference>
<evidence type="ECO:0000313" key="2">
    <source>
        <dbReference type="EMBL" id="SHL48625.1"/>
    </source>
</evidence>
<protein>
    <recommendedName>
        <fullName evidence="5">Helix-turn-helix domain-containing protein</fullName>
    </recommendedName>
</protein>
<evidence type="ECO:0008006" key="5">
    <source>
        <dbReference type="Google" id="ProtNLM"/>
    </source>
</evidence>
<evidence type="ECO:0000313" key="3">
    <source>
        <dbReference type="Proteomes" id="UP000184123"/>
    </source>
</evidence>
<dbReference type="EMBL" id="BJXU01000004">
    <property type="protein sequence ID" value="GEN22183.1"/>
    <property type="molecule type" value="Genomic_DNA"/>
</dbReference>
<name>A0A1M7B0X8_9GAMM</name>
<organism evidence="2 3">
    <name type="scientific">Halomonas cupida</name>
    <dbReference type="NCBI Taxonomy" id="44933"/>
    <lineage>
        <taxon>Bacteria</taxon>
        <taxon>Pseudomonadati</taxon>
        <taxon>Pseudomonadota</taxon>
        <taxon>Gammaproteobacteria</taxon>
        <taxon>Oceanospirillales</taxon>
        <taxon>Halomonadaceae</taxon>
        <taxon>Halomonas</taxon>
    </lineage>
</organism>
<reference evidence="1 4" key="2">
    <citation type="submission" date="2019-07" db="EMBL/GenBank/DDBJ databases">
        <title>Whole genome shotgun sequence of Halomonas cupida NBRC 102219.</title>
        <authorList>
            <person name="Hosoyama A."/>
            <person name="Uohara A."/>
            <person name="Ohji S."/>
            <person name="Ichikawa N."/>
        </authorList>
    </citation>
    <scope>NUCLEOTIDE SEQUENCE [LARGE SCALE GENOMIC DNA]</scope>
    <source>
        <strain evidence="1 4">NBRC 102219</strain>
    </source>
</reference>
<dbReference type="Proteomes" id="UP000321726">
    <property type="component" value="Unassembled WGS sequence"/>
</dbReference>
<proteinExistence type="predicted"/>
<accession>A0A1M7B0X8</accession>
<dbReference type="AlphaFoldDB" id="A0A1M7B0X8"/>
<evidence type="ECO:0000313" key="4">
    <source>
        <dbReference type="Proteomes" id="UP000321726"/>
    </source>
</evidence>
<dbReference type="EMBL" id="FRCA01000001">
    <property type="protein sequence ID" value="SHL48625.1"/>
    <property type="molecule type" value="Genomic_DNA"/>
</dbReference>
<dbReference type="Proteomes" id="UP000184123">
    <property type="component" value="Unassembled WGS sequence"/>
</dbReference>
<sequence length="102" mass="11335">MTKQQNKATKTPSELLAEALELYRSGYDAEVSEKCVFPALIPASVNTGRQARNSGRLLGRPGPRFIKRGRMVRYRLSDVFAWLEEANIATSTAEAMAMEVQS</sequence>